<accession>A0AAD0VT56</accession>
<proteinExistence type="predicted"/>
<protein>
    <recommendedName>
        <fullName evidence="1">RiboL-PSP-HEPN domain-containing protein</fullName>
    </recommendedName>
</protein>
<dbReference type="EMBL" id="CP031146">
    <property type="protein sequence ID" value="AXM95576.1"/>
    <property type="molecule type" value="Genomic_DNA"/>
</dbReference>
<feature type="domain" description="RiboL-PSP-HEPN" evidence="1">
    <location>
        <begin position="30"/>
        <end position="138"/>
    </location>
</feature>
<evidence type="ECO:0000313" key="2">
    <source>
        <dbReference type="EMBL" id="AXM95576.1"/>
    </source>
</evidence>
<dbReference type="InterPro" id="IPR041519">
    <property type="entry name" value="HEPN_RiboL-PSP"/>
</dbReference>
<evidence type="ECO:0000313" key="3">
    <source>
        <dbReference type="Proteomes" id="UP000256503"/>
    </source>
</evidence>
<name>A0AAD0VT56_PSEDL</name>
<reference evidence="2 3" key="1">
    <citation type="submission" date="2018-07" db="EMBL/GenBank/DDBJ databases">
        <title>Complete genome sequence of a Pseudomonas plecoglossicida strain pathogenic to the marine fish, Larimichthys crocea.</title>
        <authorList>
            <person name="Tao Z."/>
        </authorList>
    </citation>
    <scope>NUCLEOTIDE SEQUENCE [LARGE SCALE GENOMIC DNA]</scope>
    <source>
        <strain evidence="2 3">XSDHY-P</strain>
    </source>
</reference>
<organism evidence="2 3">
    <name type="scientific">Pseudomonas plecoglossicida</name>
    <dbReference type="NCBI Taxonomy" id="70775"/>
    <lineage>
        <taxon>Bacteria</taxon>
        <taxon>Pseudomonadati</taxon>
        <taxon>Pseudomonadota</taxon>
        <taxon>Gammaproteobacteria</taxon>
        <taxon>Pseudomonadales</taxon>
        <taxon>Pseudomonadaceae</taxon>
        <taxon>Pseudomonas</taxon>
    </lineage>
</organism>
<dbReference type="Proteomes" id="UP000256503">
    <property type="component" value="Chromosome"/>
</dbReference>
<dbReference type="AlphaFoldDB" id="A0AAD0VT56"/>
<sequence length="263" mass="29117">MKDSLHDVLLLAAGAESELLLMTSEGRQKGNAMTRAGLVLLCGYFEGYVRDLVSEFIEIVNDEKVDINLLPNELFVTALEHLTSISNLEKKIPASVKLKESLLTSKYYKLDQKKISNTGGNPTVETIESIFSRLGIKSAIDKLTIADFGVTSTYTLESQSEQLRTKISDEISRGGTESNPTLVDQILSVIDSKWAPSRKRRKIGYVHAIEELLRIRNLIAHGEGREPVPPTELLTHIENVEGIAKGLDRMVTGLLNELCPDLN</sequence>
<evidence type="ECO:0000259" key="1">
    <source>
        <dbReference type="Pfam" id="PF18735"/>
    </source>
</evidence>
<gene>
    <name evidence="2" type="ORF">DVB73_07065</name>
</gene>
<dbReference type="Pfam" id="PF18735">
    <property type="entry name" value="HEPN_RiboL-PSP"/>
    <property type="match status" value="1"/>
</dbReference>